<proteinExistence type="inferred from homology"/>
<dbReference type="OrthoDB" id="190142at2759"/>
<name>A0A9W7A5K4_9STRA</name>
<comment type="similarity">
    <text evidence="1">Belongs to the methyltransferase superfamily.</text>
</comment>
<feature type="compositionally biased region" description="Basic and acidic residues" evidence="4">
    <location>
        <begin position="270"/>
        <end position="282"/>
    </location>
</feature>
<accession>A0A9W7A5K4</accession>
<evidence type="ECO:0000313" key="6">
    <source>
        <dbReference type="EMBL" id="GMH63851.1"/>
    </source>
</evidence>
<dbReference type="Gene3D" id="3.40.50.150">
    <property type="entry name" value="Vaccinia Virus protein VP39"/>
    <property type="match status" value="1"/>
</dbReference>
<sequence length="450" mass="50345">MTELAEKKAHDDSTMGSGGGMTTGGLSVVTKETNGGVSFIERLRKEHIRVEPYGEPTYWDERYENYRREHGQNFSFDWYVDPKKIAPVLEMHIGTENDRGRKILIVGCGNSKLSEVLYDLGYRSITSIDTSTVVVSQMQYRYKSCEGMDFMVADVMKMDMFPDRSFDFVIDKGCLDCIYCSYSSIDSAKLACAEIWRVLKPGKGKYISISYGTADSRMAHMKSNQWDVEINPVAYSHGISMFLATKFPESTKKGRLKAAMKWGAAMGRNTSKDKWKPQESTKHSTMTKHKDKVAQLALQGVVMLTDAEEKDLELDPSKGFHIEDVERELARGFKEGQELEKQIKEEHIDETKGIIEEKIKDDIDDTTDPSSLAAVMGKAVMGKAAASGKEAKFASMFGGGGSRGGKGKGRQNSAIWNLAKKTIGDKKDVVKEGDNDDQIIDEEEWKELQD</sequence>
<dbReference type="Proteomes" id="UP001165082">
    <property type="component" value="Unassembled WGS sequence"/>
</dbReference>
<protein>
    <recommendedName>
        <fullName evidence="5">Methyltransferase type 11 domain-containing protein</fullName>
    </recommendedName>
</protein>
<dbReference type="InterPro" id="IPR013216">
    <property type="entry name" value="Methyltransf_11"/>
</dbReference>
<gene>
    <name evidence="6" type="ORF">TrRE_jg11676</name>
</gene>
<feature type="region of interest" description="Disordered" evidence="4">
    <location>
        <begin position="1"/>
        <end position="27"/>
    </location>
</feature>
<keyword evidence="2" id="KW-0489">Methyltransferase</keyword>
<dbReference type="Pfam" id="PF08241">
    <property type="entry name" value="Methyltransf_11"/>
    <property type="match status" value="1"/>
</dbReference>
<dbReference type="GO" id="GO:0032259">
    <property type="term" value="P:methylation"/>
    <property type="evidence" value="ECO:0007669"/>
    <property type="project" value="UniProtKB-KW"/>
</dbReference>
<feature type="domain" description="Methyltransferase type 11" evidence="5">
    <location>
        <begin position="106"/>
        <end position="202"/>
    </location>
</feature>
<evidence type="ECO:0000256" key="4">
    <source>
        <dbReference type="SAM" id="MobiDB-lite"/>
    </source>
</evidence>
<dbReference type="AlphaFoldDB" id="A0A9W7A5K4"/>
<feature type="compositionally biased region" description="Basic and acidic residues" evidence="4">
    <location>
        <begin position="1"/>
        <end position="13"/>
    </location>
</feature>
<keyword evidence="3" id="KW-0808">Transferase</keyword>
<evidence type="ECO:0000256" key="2">
    <source>
        <dbReference type="ARBA" id="ARBA00022603"/>
    </source>
</evidence>
<evidence type="ECO:0000256" key="1">
    <source>
        <dbReference type="ARBA" id="ARBA00008361"/>
    </source>
</evidence>
<comment type="caution">
    <text evidence="6">The sequence shown here is derived from an EMBL/GenBank/DDBJ whole genome shotgun (WGS) entry which is preliminary data.</text>
</comment>
<dbReference type="EMBL" id="BRXZ01001154">
    <property type="protein sequence ID" value="GMH63851.1"/>
    <property type="molecule type" value="Genomic_DNA"/>
</dbReference>
<dbReference type="PANTHER" id="PTHR12176">
    <property type="entry name" value="SAM-DEPENDENT METHYLTRANSFERASE SUPERFAMILY PROTEIN"/>
    <property type="match status" value="1"/>
</dbReference>
<evidence type="ECO:0000313" key="7">
    <source>
        <dbReference type="Proteomes" id="UP001165082"/>
    </source>
</evidence>
<feature type="region of interest" description="Disordered" evidence="4">
    <location>
        <begin position="269"/>
        <end position="290"/>
    </location>
</feature>
<evidence type="ECO:0000259" key="5">
    <source>
        <dbReference type="Pfam" id="PF08241"/>
    </source>
</evidence>
<dbReference type="InterPro" id="IPR029063">
    <property type="entry name" value="SAM-dependent_MTases_sf"/>
</dbReference>
<evidence type="ECO:0000256" key="3">
    <source>
        <dbReference type="ARBA" id="ARBA00022679"/>
    </source>
</evidence>
<dbReference type="InterPro" id="IPR051419">
    <property type="entry name" value="Lys/N-term_MeTrsfase_sf"/>
</dbReference>
<dbReference type="PANTHER" id="PTHR12176:SF79">
    <property type="entry name" value="METHYLTRANSFERASE TYPE 11 DOMAIN-CONTAINING PROTEIN"/>
    <property type="match status" value="1"/>
</dbReference>
<feature type="compositionally biased region" description="Acidic residues" evidence="4">
    <location>
        <begin position="434"/>
        <end position="450"/>
    </location>
</feature>
<dbReference type="GO" id="GO:0008757">
    <property type="term" value="F:S-adenosylmethionine-dependent methyltransferase activity"/>
    <property type="evidence" value="ECO:0007669"/>
    <property type="project" value="InterPro"/>
</dbReference>
<dbReference type="CDD" id="cd02440">
    <property type="entry name" value="AdoMet_MTases"/>
    <property type="match status" value="1"/>
</dbReference>
<keyword evidence="7" id="KW-1185">Reference proteome</keyword>
<reference evidence="6" key="1">
    <citation type="submission" date="2022-07" db="EMBL/GenBank/DDBJ databases">
        <title>Genome analysis of Parmales, a sister group of diatoms, reveals the evolutionary specialization of diatoms from phago-mixotrophs to photoautotrophs.</title>
        <authorList>
            <person name="Ban H."/>
            <person name="Sato S."/>
            <person name="Yoshikawa S."/>
            <person name="Kazumasa Y."/>
            <person name="Nakamura Y."/>
            <person name="Ichinomiya M."/>
            <person name="Saitoh K."/>
            <person name="Sato N."/>
            <person name="Blanc-Mathieu R."/>
            <person name="Endo H."/>
            <person name="Kuwata A."/>
            <person name="Ogata H."/>
        </authorList>
    </citation>
    <scope>NUCLEOTIDE SEQUENCE</scope>
</reference>
<organism evidence="6 7">
    <name type="scientific">Triparma retinervis</name>
    <dbReference type="NCBI Taxonomy" id="2557542"/>
    <lineage>
        <taxon>Eukaryota</taxon>
        <taxon>Sar</taxon>
        <taxon>Stramenopiles</taxon>
        <taxon>Ochrophyta</taxon>
        <taxon>Bolidophyceae</taxon>
        <taxon>Parmales</taxon>
        <taxon>Triparmaceae</taxon>
        <taxon>Triparma</taxon>
    </lineage>
</organism>
<feature type="region of interest" description="Disordered" evidence="4">
    <location>
        <begin position="429"/>
        <end position="450"/>
    </location>
</feature>
<dbReference type="SUPFAM" id="SSF53335">
    <property type="entry name" value="S-adenosyl-L-methionine-dependent methyltransferases"/>
    <property type="match status" value="1"/>
</dbReference>